<dbReference type="PANTHER" id="PTHR46889">
    <property type="entry name" value="TRANSPOSASE INSF FOR INSERTION SEQUENCE IS3B-RELATED"/>
    <property type="match status" value="1"/>
</dbReference>
<comment type="caution">
    <text evidence="4">The sequence shown here is derived from an EMBL/GenBank/DDBJ whole genome shotgun (WGS) entry which is preliminary data.</text>
</comment>
<gene>
    <name evidence="4" type="ORF">FPG91_30940</name>
</gene>
<dbReference type="InterPro" id="IPR009057">
    <property type="entry name" value="Homeodomain-like_sf"/>
</dbReference>
<dbReference type="GO" id="GO:0015074">
    <property type="term" value="P:DNA integration"/>
    <property type="evidence" value="ECO:0007669"/>
    <property type="project" value="InterPro"/>
</dbReference>
<feature type="coiled-coil region" evidence="2">
    <location>
        <begin position="125"/>
        <end position="159"/>
    </location>
</feature>
<dbReference type="GO" id="GO:0003677">
    <property type="term" value="F:DNA binding"/>
    <property type="evidence" value="ECO:0007669"/>
    <property type="project" value="InterPro"/>
</dbReference>
<dbReference type="SUPFAM" id="SSF46689">
    <property type="entry name" value="Homeodomain-like"/>
    <property type="match status" value="2"/>
</dbReference>
<dbReference type="InterPro" id="IPR036388">
    <property type="entry name" value="WH-like_DNA-bd_sf"/>
</dbReference>
<dbReference type="Pfam" id="PF00665">
    <property type="entry name" value="rve"/>
    <property type="match status" value="1"/>
</dbReference>
<dbReference type="Gene3D" id="1.10.10.10">
    <property type="entry name" value="Winged helix-like DNA-binding domain superfamily/Winged helix DNA-binding domain"/>
    <property type="match status" value="1"/>
</dbReference>
<dbReference type="Gene3D" id="3.30.420.10">
    <property type="entry name" value="Ribonuclease H-like superfamily/Ribonuclease H"/>
    <property type="match status" value="1"/>
</dbReference>
<dbReference type="Pfam" id="PF13276">
    <property type="entry name" value="HTH_21"/>
    <property type="match status" value="1"/>
</dbReference>
<dbReference type="InterPro" id="IPR055247">
    <property type="entry name" value="InsJ-like_HTH"/>
</dbReference>
<dbReference type="PROSITE" id="PS50994">
    <property type="entry name" value="INTEGRASE"/>
    <property type="match status" value="1"/>
</dbReference>
<feature type="domain" description="Integrase catalytic" evidence="3">
    <location>
        <begin position="291"/>
        <end position="453"/>
    </location>
</feature>
<evidence type="ECO:0000256" key="1">
    <source>
        <dbReference type="ARBA" id="ARBA00002286"/>
    </source>
</evidence>
<dbReference type="RefSeq" id="WP_087942837.1">
    <property type="nucleotide sequence ID" value="NZ_CP011349.1"/>
</dbReference>
<evidence type="ECO:0000259" key="3">
    <source>
        <dbReference type="PROSITE" id="PS50994"/>
    </source>
</evidence>
<accession>A0A643LFS5</accession>
<dbReference type="EMBL" id="VLPO01000180">
    <property type="protein sequence ID" value="KAB1343125.1"/>
    <property type="molecule type" value="Genomic_DNA"/>
</dbReference>
<keyword evidence="2" id="KW-0175">Coiled coil</keyword>
<evidence type="ECO:0000256" key="2">
    <source>
        <dbReference type="SAM" id="Coils"/>
    </source>
</evidence>
<evidence type="ECO:0000313" key="4">
    <source>
        <dbReference type="EMBL" id="KAB1343125.1"/>
    </source>
</evidence>
<sequence>MAKFSSKDKIQAVKRYLEGTEGGKTIANSIGVHPRELYQWIKRFEFSGEKAFEKRYTTYPLEYKLDVIHYMNENGTSLRETAAFFNIPSCETLRKWKVAYETEGLDALKSKKKGRLTMAKEKAKLQHLKQNEVFLEGSIEALQAENERLRMENDYFKKVECLSSKEENITDQDKAQLIYELRHKYKVVDLVKVANIARSTYYYWMKQAKRPDKYKKVKELIKEIFSENFGRYGYRRITLELRNRGHALNHKTVRRLMNILGLKCLVRLKKYRSYKGTVGKFAPNILKRNFHASKPNEKWVTDVTEFHLHGKKLYLSPILDLYNGEIIAYNIEHRPAYSLVSKMLNKAFQCLNDKETPILHSDQGWHYQMRQYHQSLKKHNVIQSMSRKGNCLDNAVMENFFGLLKSELLYLKEFESMEQFKQELETYIHYYNHKRIKTKLKGLSPVQYRVQSLVAA</sequence>
<dbReference type="Pfam" id="PF13518">
    <property type="entry name" value="HTH_28"/>
    <property type="match status" value="1"/>
</dbReference>
<dbReference type="GO" id="GO:0006313">
    <property type="term" value="P:DNA transposition"/>
    <property type="evidence" value="ECO:0007669"/>
    <property type="project" value="InterPro"/>
</dbReference>
<dbReference type="NCBIfam" id="NF033516">
    <property type="entry name" value="transpos_IS3"/>
    <property type="match status" value="1"/>
</dbReference>
<dbReference type="InterPro" id="IPR012337">
    <property type="entry name" value="RNaseH-like_sf"/>
</dbReference>
<proteinExistence type="predicted"/>
<dbReference type="InterPro" id="IPR002514">
    <property type="entry name" value="Transposase_8"/>
</dbReference>
<dbReference type="InterPro" id="IPR048020">
    <property type="entry name" value="Transpos_IS3"/>
</dbReference>
<organism evidence="4">
    <name type="scientific">Bacillus thuringiensis</name>
    <dbReference type="NCBI Taxonomy" id="1428"/>
    <lineage>
        <taxon>Bacteria</taxon>
        <taxon>Bacillati</taxon>
        <taxon>Bacillota</taxon>
        <taxon>Bacilli</taxon>
        <taxon>Bacillales</taxon>
        <taxon>Bacillaceae</taxon>
        <taxon>Bacillus</taxon>
        <taxon>Bacillus cereus group</taxon>
    </lineage>
</organism>
<dbReference type="PANTHER" id="PTHR46889:SF4">
    <property type="entry name" value="TRANSPOSASE INSO FOR INSERTION SEQUENCE ELEMENT IS911B-RELATED"/>
    <property type="match status" value="1"/>
</dbReference>
<dbReference type="InterPro" id="IPR036397">
    <property type="entry name" value="RNaseH_sf"/>
</dbReference>
<dbReference type="SUPFAM" id="SSF53098">
    <property type="entry name" value="Ribonuclease H-like"/>
    <property type="match status" value="1"/>
</dbReference>
<comment type="function">
    <text evidence="1">Involved in the transposition of the insertion sequence.</text>
</comment>
<protein>
    <submittedName>
        <fullName evidence="4">IS3 family transposase</fullName>
    </submittedName>
</protein>
<reference evidence="4" key="1">
    <citation type="submission" date="2019-07" db="EMBL/GenBank/DDBJ databases">
        <title>Draft genome sequence of Bacillus thuringiensis strain PT02.</title>
        <authorList>
            <person name="Nguyen H."/>
            <person name="Nguyen L.N."/>
            <person name="Nguyen H.T.T."/>
            <person name="Nguyen D.V."/>
            <person name="Le H.T.T."/>
        </authorList>
    </citation>
    <scope>NUCLEOTIDE SEQUENCE</scope>
    <source>
        <strain evidence="4">PT02</strain>
    </source>
</reference>
<dbReference type="InterPro" id="IPR001584">
    <property type="entry name" value="Integrase_cat-core"/>
</dbReference>
<dbReference type="Pfam" id="PF01527">
    <property type="entry name" value="HTH_Tnp_1"/>
    <property type="match status" value="1"/>
</dbReference>
<dbReference type="GO" id="GO:0004803">
    <property type="term" value="F:transposase activity"/>
    <property type="evidence" value="ECO:0007669"/>
    <property type="project" value="InterPro"/>
</dbReference>
<dbReference type="InterPro" id="IPR025948">
    <property type="entry name" value="HTH-like_dom"/>
</dbReference>
<dbReference type="Pfam" id="PF13333">
    <property type="entry name" value="rve_2"/>
    <property type="match status" value="1"/>
</dbReference>
<dbReference type="AlphaFoldDB" id="A0A643LFS5"/>
<name>A0A643LFS5_BACTU</name>
<dbReference type="InterPro" id="IPR050900">
    <property type="entry name" value="Transposase_IS3/IS150/IS904"/>
</dbReference>